<comment type="caution">
    <text evidence="1">The sequence shown here is derived from an EMBL/GenBank/DDBJ whole genome shotgun (WGS) entry which is preliminary data.</text>
</comment>
<protein>
    <submittedName>
        <fullName evidence="1">Uncharacterized protein</fullName>
    </submittedName>
</protein>
<proteinExistence type="predicted"/>
<organism evidence="1 2">
    <name type="scientific">Trifolium pratense</name>
    <name type="common">Red clover</name>
    <dbReference type="NCBI Taxonomy" id="57577"/>
    <lineage>
        <taxon>Eukaryota</taxon>
        <taxon>Viridiplantae</taxon>
        <taxon>Streptophyta</taxon>
        <taxon>Embryophyta</taxon>
        <taxon>Tracheophyta</taxon>
        <taxon>Spermatophyta</taxon>
        <taxon>Magnoliopsida</taxon>
        <taxon>eudicotyledons</taxon>
        <taxon>Gunneridae</taxon>
        <taxon>Pentapetalae</taxon>
        <taxon>rosids</taxon>
        <taxon>fabids</taxon>
        <taxon>Fabales</taxon>
        <taxon>Fabaceae</taxon>
        <taxon>Papilionoideae</taxon>
        <taxon>50 kb inversion clade</taxon>
        <taxon>NPAAA clade</taxon>
        <taxon>Hologalegina</taxon>
        <taxon>IRL clade</taxon>
        <taxon>Trifolieae</taxon>
        <taxon>Trifolium</taxon>
    </lineage>
</organism>
<evidence type="ECO:0000313" key="2">
    <source>
        <dbReference type="Proteomes" id="UP001177021"/>
    </source>
</evidence>
<reference evidence="1" key="1">
    <citation type="submission" date="2023-10" db="EMBL/GenBank/DDBJ databases">
        <authorList>
            <person name="Rodriguez Cubillos JULIANA M."/>
            <person name="De Vega J."/>
        </authorList>
    </citation>
    <scope>NUCLEOTIDE SEQUENCE</scope>
</reference>
<keyword evidence="2" id="KW-1185">Reference proteome</keyword>
<dbReference type="Proteomes" id="UP001177021">
    <property type="component" value="Unassembled WGS sequence"/>
</dbReference>
<dbReference type="EMBL" id="CASHSV030000109">
    <property type="protein sequence ID" value="CAJ2648372.1"/>
    <property type="molecule type" value="Genomic_DNA"/>
</dbReference>
<name>A0ACB0JVN6_TRIPR</name>
<evidence type="ECO:0000313" key="1">
    <source>
        <dbReference type="EMBL" id="CAJ2648372.1"/>
    </source>
</evidence>
<sequence>MQSGNMVKLMKFVYVMTLFLSLFLVAANIDVIYDCDKDSQCVNKVKCKAKLIPVCRNHKCICDPHLGPRTTWSARS</sequence>
<gene>
    <name evidence="1" type="ORF">MILVUS5_LOCUS16736</name>
</gene>
<accession>A0ACB0JVN6</accession>